<gene>
    <name evidence="2" type="ORF">CHO01_37800</name>
    <name evidence="3" type="ORF">HNR08_000301</name>
</gene>
<dbReference type="RefSeq" id="WP_146840649.1">
    <property type="nucleotide sequence ID" value="NZ_BJVQ01000096.1"/>
</dbReference>
<dbReference type="InterPro" id="IPR007061">
    <property type="entry name" value="MST-like"/>
</dbReference>
<reference evidence="2 4" key="1">
    <citation type="submission" date="2019-07" db="EMBL/GenBank/DDBJ databases">
        <title>Whole genome shotgun sequence of Cellulomonas hominis NBRC 16055.</title>
        <authorList>
            <person name="Hosoyama A."/>
            <person name="Uohara A."/>
            <person name="Ohji S."/>
            <person name="Ichikawa N."/>
        </authorList>
    </citation>
    <scope>NUCLEOTIDE SEQUENCE [LARGE SCALE GENOMIC DNA]</scope>
    <source>
        <strain evidence="2 4">NBRC 16055</strain>
    </source>
</reference>
<dbReference type="AlphaFoldDB" id="A0A511FJB1"/>
<reference evidence="3 5" key="2">
    <citation type="submission" date="2020-08" db="EMBL/GenBank/DDBJ databases">
        <title>Sequencing the genomes of 1000 actinobacteria strains.</title>
        <authorList>
            <person name="Klenk H.-P."/>
        </authorList>
    </citation>
    <scope>NUCLEOTIDE SEQUENCE [LARGE SCALE GENOMIC DNA]</scope>
    <source>
        <strain evidence="3 5">DSM 9581</strain>
    </source>
</reference>
<evidence type="ECO:0000313" key="5">
    <source>
        <dbReference type="Proteomes" id="UP000564629"/>
    </source>
</evidence>
<dbReference type="EMBL" id="BJVQ01000096">
    <property type="protein sequence ID" value="GEL48664.1"/>
    <property type="molecule type" value="Genomic_DNA"/>
</dbReference>
<organism evidence="2 4">
    <name type="scientific">Cellulomonas hominis</name>
    <dbReference type="NCBI Taxonomy" id="156981"/>
    <lineage>
        <taxon>Bacteria</taxon>
        <taxon>Bacillati</taxon>
        <taxon>Actinomycetota</taxon>
        <taxon>Actinomycetes</taxon>
        <taxon>Micrococcales</taxon>
        <taxon>Cellulomonadaceae</taxon>
        <taxon>Cellulomonas</taxon>
    </lineage>
</organism>
<dbReference type="Proteomes" id="UP000321723">
    <property type="component" value="Unassembled WGS sequence"/>
</dbReference>
<accession>A0A511FJB1</accession>
<dbReference type="OrthoDB" id="4548523at2"/>
<comment type="caution">
    <text evidence="2">The sequence shown here is derived from an EMBL/GenBank/DDBJ whole genome shotgun (WGS) entry which is preliminary data.</text>
</comment>
<dbReference type="Proteomes" id="UP000564629">
    <property type="component" value="Unassembled WGS sequence"/>
</dbReference>
<dbReference type="InterPro" id="IPR034660">
    <property type="entry name" value="DinB/YfiT-like"/>
</dbReference>
<sequence length="209" mass="22467">MTDGSTQGRGTDREPVPWAAPDAGDEVATLLGALEAQRATFAWKVAGLDHDALTTRVAASSITLGGLVKHLALVEVLWFCTSLVGERPGEPWESVDWDASPEWPWTSAADDEPEELYALWRTSVERARVGVAAALADGGLDHLTVWSPDEDAPRVSLRRVLADLIQEYARHTGHADLYREAIDGLVGQDPEVPPDLYPVPASGRPGPSG</sequence>
<dbReference type="SUPFAM" id="SSF109854">
    <property type="entry name" value="DinB/YfiT-like putative metalloenzymes"/>
    <property type="match status" value="1"/>
</dbReference>
<proteinExistence type="predicted"/>
<evidence type="ECO:0000313" key="4">
    <source>
        <dbReference type="Proteomes" id="UP000321723"/>
    </source>
</evidence>
<name>A0A511FJB1_9CELL</name>
<feature type="region of interest" description="Disordered" evidence="1">
    <location>
        <begin position="189"/>
        <end position="209"/>
    </location>
</feature>
<evidence type="ECO:0000256" key="1">
    <source>
        <dbReference type="SAM" id="MobiDB-lite"/>
    </source>
</evidence>
<dbReference type="Gene3D" id="1.20.120.450">
    <property type="entry name" value="dinb family like domain"/>
    <property type="match status" value="1"/>
</dbReference>
<dbReference type="EMBL" id="JACHDN010000001">
    <property type="protein sequence ID" value="MBB5471565.1"/>
    <property type="molecule type" value="Genomic_DNA"/>
</dbReference>
<keyword evidence="4" id="KW-1185">Reference proteome</keyword>
<evidence type="ECO:0000313" key="3">
    <source>
        <dbReference type="EMBL" id="MBB5471565.1"/>
    </source>
</evidence>
<dbReference type="Pfam" id="PF04978">
    <property type="entry name" value="MST"/>
    <property type="match status" value="1"/>
</dbReference>
<feature type="region of interest" description="Disordered" evidence="1">
    <location>
        <begin position="1"/>
        <end position="21"/>
    </location>
</feature>
<evidence type="ECO:0000313" key="2">
    <source>
        <dbReference type="EMBL" id="GEL48664.1"/>
    </source>
</evidence>
<protein>
    <submittedName>
        <fullName evidence="2">Mini-circle protein</fullName>
    </submittedName>
    <submittedName>
        <fullName evidence="3">Putative damage-inducible protein DinB</fullName>
    </submittedName>
</protein>